<evidence type="ECO:0000259" key="1">
    <source>
        <dbReference type="Pfam" id="PF01048"/>
    </source>
</evidence>
<gene>
    <name evidence="2" type="ORF">K469DRAFT_709300</name>
</gene>
<reference evidence="2" key="1">
    <citation type="journal article" date="2020" name="Stud. Mycol.">
        <title>101 Dothideomycetes genomes: a test case for predicting lifestyles and emergence of pathogens.</title>
        <authorList>
            <person name="Haridas S."/>
            <person name="Albert R."/>
            <person name="Binder M."/>
            <person name="Bloem J."/>
            <person name="Labutti K."/>
            <person name="Salamov A."/>
            <person name="Andreopoulos B."/>
            <person name="Baker S."/>
            <person name="Barry K."/>
            <person name="Bills G."/>
            <person name="Bluhm B."/>
            <person name="Cannon C."/>
            <person name="Castanera R."/>
            <person name="Culley D."/>
            <person name="Daum C."/>
            <person name="Ezra D."/>
            <person name="Gonzalez J."/>
            <person name="Henrissat B."/>
            <person name="Kuo A."/>
            <person name="Liang C."/>
            <person name="Lipzen A."/>
            <person name="Lutzoni F."/>
            <person name="Magnuson J."/>
            <person name="Mondo S."/>
            <person name="Nolan M."/>
            <person name="Ohm R."/>
            <person name="Pangilinan J."/>
            <person name="Park H.-J."/>
            <person name="Ramirez L."/>
            <person name="Alfaro M."/>
            <person name="Sun H."/>
            <person name="Tritt A."/>
            <person name="Yoshinaga Y."/>
            <person name="Zwiers L.-H."/>
            <person name="Turgeon B."/>
            <person name="Goodwin S."/>
            <person name="Spatafora J."/>
            <person name="Crous P."/>
            <person name="Grigoriev I."/>
        </authorList>
    </citation>
    <scope>NUCLEOTIDE SEQUENCE</scope>
    <source>
        <strain evidence="2">CBS 207.26</strain>
    </source>
</reference>
<accession>A0A6A6ENV3</accession>
<protein>
    <submittedName>
        <fullName evidence="2">Purine and uridine phosphorylase</fullName>
    </submittedName>
</protein>
<name>A0A6A6ENV3_9PEZI</name>
<dbReference type="Pfam" id="PF01048">
    <property type="entry name" value="PNP_UDP_1"/>
    <property type="match status" value="1"/>
</dbReference>
<dbReference type="OrthoDB" id="1577640at2759"/>
<dbReference type="PANTHER" id="PTHR46082">
    <property type="entry name" value="ATP/GTP-BINDING PROTEIN-RELATED"/>
    <property type="match status" value="1"/>
</dbReference>
<evidence type="ECO:0000313" key="3">
    <source>
        <dbReference type="Proteomes" id="UP000800200"/>
    </source>
</evidence>
<feature type="domain" description="Nucleoside phosphorylase" evidence="1">
    <location>
        <begin position="12"/>
        <end position="298"/>
    </location>
</feature>
<dbReference type="InterPro" id="IPR035994">
    <property type="entry name" value="Nucleoside_phosphorylase_sf"/>
</dbReference>
<dbReference type="GO" id="GO:0009116">
    <property type="term" value="P:nucleoside metabolic process"/>
    <property type="evidence" value="ECO:0007669"/>
    <property type="project" value="InterPro"/>
</dbReference>
<dbReference type="InterPro" id="IPR053137">
    <property type="entry name" value="NLR-like"/>
</dbReference>
<dbReference type="EMBL" id="ML994612">
    <property type="protein sequence ID" value="KAF2193857.1"/>
    <property type="molecule type" value="Genomic_DNA"/>
</dbReference>
<dbReference type="SUPFAM" id="SSF53167">
    <property type="entry name" value="Purine and uridine phosphorylases"/>
    <property type="match status" value="1"/>
</dbReference>
<dbReference type="GO" id="GO:0003824">
    <property type="term" value="F:catalytic activity"/>
    <property type="evidence" value="ECO:0007669"/>
    <property type="project" value="InterPro"/>
</dbReference>
<dbReference type="AlphaFoldDB" id="A0A6A6ENV3"/>
<dbReference type="InterPro" id="IPR000845">
    <property type="entry name" value="Nucleoside_phosphorylase_d"/>
</dbReference>
<proteinExistence type="predicted"/>
<sequence length="367" mass="40309">MARRLRRDDYTIGWICALHIELAAAQEMLDEEHEDLEQDEHDTNIYSLGRVGEHNVVIVCLPVGLIGNNPAAAVATQLRATFRSVRFGLMVGIGGGVPSAEVDIRLGDVVVSQPHRGHGGVIQYDFGKATPSGFQRTCFLNSPPTILLGAVNKLRSNQVRRKTKLTEHIAKLRRLPEFTREATGPDVLFKAEYNHEHGQTCQSCSADRQVDRQPRPNEEPVIYCGTIASGNQVIKHAAERDTVSKEFGGVLCFEMEAAGLMNSFPCLVIRGICDYADSHKNKKWQPYAAGAAAACAKEVLLVLPRAEIAKVRTVDETIRTVETQESRLEGESKPAGGPMFQNYGSVHGRNVLQGQTIYGDSNTLNFS</sequence>
<dbReference type="Proteomes" id="UP000800200">
    <property type="component" value="Unassembled WGS sequence"/>
</dbReference>
<dbReference type="Gene3D" id="3.40.50.1580">
    <property type="entry name" value="Nucleoside phosphorylase domain"/>
    <property type="match status" value="1"/>
</dbReference>
<keyword evidence="3" id="KW-1185">Reference proteome</keyword>
<organism evidence="2 3">
    <name type="scientific">Zopfia rhizophila CBS 207.26</name>
    <dbReference type="NCBI Taxonomy" id="1314779"/>
    <lineage>
        <taxon>Eukaryota</taxon>
        <taxon>Fungi</taxon>
        <taxon>Dikarya</taxon>
        <taxon>Ascomycota</taxon>
        <taxon>Pezizomycotina</taxon>
        <taxon>Dothideomycetes</taxon>
        <taxon>Dothideomycetes incertae sedis</taxon>
        <taxon>Zopfiaceae</taxon>
        <taxon>Zopfia</taxon>
    </lineage>
</organism>
<dbReference type="PANTHER" id="PTHR46082:SF11">
    <property type="entry name" value="AAA+ ATPASE DOMAIN-CONTAINING PROTEIN-RELATED"/>
    <property type="match status" value="1"/>
</dbReference>
<evidence type="ECO:0000313" key="2">
    <source>
        <dbReference type="EMBL" id="KAF2193857.1"/>
    </source>
</evidence>